<dbReference type="PANTHER" id="PTHR10293">
    <property type="entry name" value="GLUTAREDOXIN FAMILY MEMBER"/>
    <property type="match status" value="1"/>
</dbReference>
<reference evidence="1 2" key="1">
    <citation type="submission" date="2016-03" db="EMBL/GenBank/DDBJ databases">
        <title>EvidentialGene: Evidence-directed Construction of Genes on Genomes.</title>
        <authorList>
            <person name="Gilbert D.G."/>
            <person name="Choi J.-H."/>
            <person name="Mockaitis K."/>
            <person name="Colbourne J."/>
            <person name="Pfrender M."/>
        </authorList>
    </citation>
    <scope>NUCLEOTIDE SEQUENCE [LARGE SCALE GENOMIC DNA]</scope>
    <source>
        <strain evidence="1 2">Xinb3</strain>
        <tissue evidence="1">Complete organism</tissue>
    </source>
</reference>
<dbReference type="InterPro" id="IPR004480">
    <property type="entry name" value="Monothiol_GRX-rel"/>
</dbReference>
<dbReference type="GO" id="GO:0005634">
    <property type="term" value="C:nucleus"/>
    <property type="evidence" value="ECO:0007669"/>
    <property type="project" value="TreeGrafter"/>
</dbReference>
<dbReference type="OrthoDB" id="10036964at2759"/>
<dbReference type="Gene3D" id="3.40.30.10">
    <property type="entry name" value="Glutaredoxin"/>
    <property type="match status" value="3"/>
</dbReference>
<dbReference type="InterPro" id="IPR033658">
    <property type="entry name" value="GRX_PICOT-like"/>
</dbReference>
<dbReference type="Proteomes" id="UP000076858">
    <property type="component" value="Unassembled WGS sequence"/>
</dbReference>
<dbReference type="Pfam" id="PF00085">
    <property type="entry name" value="Thioredoxin"/>
    <property type="match status" value="1"/>
</dbReference>
<keyword evidence="2" id="KW-1185">Reference proteome</keyword>
<evidence type="ECO:0000313" key="1">
    <source>
        <dbReference type="EMBL" id="KZS15098.1"/>
    </source>
</evidence>
<dbReference type="EMBL" id="LRGB01000930">
    <property type="protein sequence ID" value="KZS15098.1"/>
    <property type="molecule type" value="Genomic_DNA"/>
</dbReference>
<dbReference type="Pfam" id="PF00462">
    <property type="entry name" value="Glutaredoxin"/>
    <property type="match status" value="2"/>
</dbReference>
<dbReference type="InterPro" id="IPR013766">
    <property type="entry name" value="Thioredoxin_domain"/>
</dbReference>
<dbReference type="InterPro" id="IPR036249">
    <property type="entry name" value="Thioredoxin-like_sf"/>
</dbReference>
<comment type="caution">
    <text evidence="1">The sequence shown here is derived from an EMBL/GenBank/DDBJ whole genome shotgun (WGS) entry which is preliminary data.</text>
</comment>
<dbReference type="PROSITE" id="PS51354">
    <property type="entry name" value="GLUTAREDOXIN_2"/>
    <property type="match status" value="2"/>
</dbReference>
<name>A0A0P5E9S7_9CRUS</name>
<proteinExistence type="predicted"/>
<gene>
    <name evidence="1" type="ORF">APZ42_019644</name>
</gene>
<dbReference type="PROSITE" id="PS51352">
    <property type="entry name" value="THIOREDOXIN_2"/>
    <property type="match status" value="1"/>
</dbReference>
<dbReference type="AlphaFoldDB" id="A0A0P5E9S7"/>
<evidence type="ECO:0000313" key="2">
    <source>
        <dbReference type="Proteomes" id="UP000076858"/>
    </source>
</evidence>
<dbReference type="InterPro" id="IPR002109">
    <property type="entry name" value="Glutaredoxin"/>
</dbReference>
<organism evidence="1 2">
    <name type="scientific">Daphnia magna</name>
    <dbReference type="NCBI Taxonomy" id="35525"/>
    <lineage>
        <taxon>Eukaryota</taxon>
        <taxon>Metazoa</taxon>
        <taxon>Ecdysozoa</taxon>
        <taxon>Arthropoda</taxon>
        <taxon>Crustacea</taxon>
        <taxon>Branchiopoda</taxon>
        <taxon>Diplostraca</taxon>
        <taxon>Cladocera</taxon>
        <taxon>Anomopoda</taxon>
        <taxon>Daphniidae</taxon>
        <taxon>Daphnia</taxon>
    </lineage>
</organism>
<dbReference type="FunFam" id="3.40.30.10:FF:000012">
    <property type="entry name" value="Monothiol glutaredoxin"/>
    <property type="match status" value="2"/>
</dbReference>
<dbReference type="STRING" id="35525.A0A0P5E9S7"/>
<dbReference type="NCBIfam" id="TIGR00365">
    <property type="entry name" value="Grx4 family monothiol glutaredoxin"/>
    <property type="match status" value="1"/>
</dbReference>
<dbReference type="CDD" id="cd03028">
    <property type="entry name" value="GRX_PICOT_like"/>
    <property type="match status" value="2"/>
</dbReference>
<dbReference type="GO" id="GO:0005829">
    <property type="term" value="C:cytosol"/>
    <property type="evidence" value="ECO:0007669"/>
    <property type="project" value="TreeGrafter"/>
</dbReference>
<dbReference type="GO" id="GO:0006879">
    <property type="term" value="P:intracellular iron ion homeostasis"/>
    <property type="evidence" value="ECO:0007669"/>
    <property type="project" value="TreeGrafter"/>
</dbReference>
<dbReference type="FunFam" id="3.40.30.10:FF:000092">
    <property type="entry name" value="Monothiol glutaredoxin"/>
    <property type="match status" value="1"/>
</dbReference>
<sequence length="349" mass="38708">MADTGVVELTSQEQFDTFVKNPKLVVIHFFADWASECQPMNEVLEALSKEQELKGVLFTKIPAETFPKISMQCKISAVPTFLFYLSGKLVDRLDGANAAKLTQMVKNNNAKAQTLEAASAPVLLGDVKPVEVAVTAKATSTGSSDEILKKLINQAQVMLFMKGNAENPQCGFSRQAIALLKELKAEFGTFDIFTDEKVRQDLKTYSNWPTYPQLYINGELIGGLDIMKEMAASGDLAEMLPKNTQKAGTLEERLKQLTHKAPLMVFVKGDRNVPKCGFSRQLIEILNEIKLPYETFDILTDEEVRQGLKTFSNWPTYPQVYVKGSLVGGLDIIKELREGGELLSTLKGE</sequence>
<dbReference type="CDD" id="cd02984">
    <property type="entry name" value="TRX_PICOT"/>
    <property type="match status" value="1"/>
</dbReference>
<protein>
    <submittedName>
        <fullName evidence="1">Glutaredoxin-3</fullName>
    </submittedName>
</protein>
<accession>A0A0P5E9S7</accession>
<dbReference type="SUPFAM" id="SSF52833">
    <property type="entry name" value="Thioredoxin-like"/>
    <property type="match status" value="3"/>
</dbReference>
<dbReference type="PANTHER" id="PTHR10293:SF73">
    <property type="entry name" value="GLUTAREDOXIN-3"/>
    <property type="match status" value="1"/>
</dbReference>